<dbReference type="EMBL" id="CP001332">
    <property type="protein sequence ID" value="ACO67264.1"/>
    <property type="molecule type" value="Genomic_DNA"/>
</dbReference>
<dbReference type="FunCoup" id="C1EHA9">
    <property type="interactions" value="880"/>
</dbReference>
<dbReference type="KEGG" id="mis:MICPUN_64160"/>
<dbReference type="Gene3D" id="3.90.70.80">
    <property type="match status" value="1"/>
</dbReference>
<feature type="compositionally biased region" description="Acidic residues" evidence="2">
    <location>
        <begin position="304"/>
        <end position="317"/>
    </location>
</feature>
<dbReference type="InterPro" id="IPR038765">
    <property type="entry name" value="Papain-like_cys_pep_sf"/>
</dbReference>
<dbReference type="RefSeq" id="XP_002506006.1">
    <property type="nucleotide sequence ID" value="XM_002505960.1"/>
</dbReference>
<evidence type="ECO:0000259" key="3">
    <source>
        <dbReference type="PROSITE" id="PS50802"/>
    </source>
</evidence>
<dbReference type="eggNOG" id="KOG2605">
    <property type="taxonomic scope" value="Eukaryota"/>
</dbReference>
<dbReference type="GO" id="GO:0016579">
    <property type="term" value="P:protein deubiquitination"/>
    <property type="evidence" value="ECO:0007669"/>
    <property type="project" value="TreeGrafter"/>
</dbReference>
<dbReference type="Pfam" id="PF02338">
    <property type="entry name" value="OTU"/>
    <property type="match status" value="1"/>
</dbReference>
<organism evidence="4 5">
    <name type="scientific">Micromonas commoda (strain RCC299 / NOUM17 / CCMP2709)</name>
    <name type="common">Picoplanktonic green alga</name>
    <dbReference type="NCBI Taxonomy" id="296587"/>
    <lineage>
        <taxon>Eukaryota</taxon>
        <taxon>Viridiplantae</taxon>
        <taxon>Chlorophyta</taxon>
        <taxon>Mamiellophyceae</taxon>
        <taxon>Mamiellales</taxon>
        <taxon>Mamiellaceae</taxon>
        <taxon>Micromonas</taxon>
    </lineage>
</organism>
<dbReference type="AlphaFoldDB" id="C1EHA9"/>
<dbReference type="OrthoDB" id="415023at2759"/>
<dbReference type="Proteomes" id="UP000002009">
    <property type="component" value="Chromosome 14"/>
</dbReference>
<evidence type="ECO:0000256" key="2">
    <source>
        <dbReference type="SAM" id="MobiDB-lite"/>
    </source>
</evidence>
<dbReference type="PROSITE" id="PS50802">
    <property type="entry name" value="OTU"/>
    <property type="match status" value="1"/>
</dbReference>
<proteinExistence type="inferred from homology"/>
<feature type="region of interest" description="Disordered" evidence="2">
    <location>
        <begin position="1"/>
        <end position="39"/>
    </location>
</feature>
<comment type="similarity">
    <text evidence="1">Belongs to the peptidase C85 family.</text>
</comment>
<dbReference type="InterPro" id="IPR050704">
    <property type="entry name" value="Peptidase_C85-like"/>
</dbReference>
<feature type="region of interest" description="Disordered" evidence="2">
    <location>
        <begin position="262"/>
        <end position="341"/>
    </location>
</feature>
<name>C1EHA9_MICCC</name>
<feature type="region of interest" description="Disordered" evidence="2">
    <location>
        <begin position="183"/>
        <end position="207"/>
    </location>
</feature>
<sequence>MARAKHQGKGKGGSARAAEPSPRKQRGPNHRSSSTAEEAELRTQLHELGLRVKEVAADGNCFFRAMCDQRWGDEDEHLHLRRLTIEYMKANRDDFEPFIEDDEKWDAYVERMGEDGTWAGNMELQAASLVCMTNVCVHQAGQPRWEIVNFPTADRWFHVTYEGGDHYNSVELISRRWYLEGDESGGEREASGPISLSKGRDGRAAPGWHCTREPTQSVVNECVARSGGEAKKQRAREVLRLFDGDVDAAAAALRAETSYRGALKGGVGDPKPSESDETGRPMLSEDDWALRGVTGGGTKSSGDLIDEEGSDDDDDWEPVVTKRRGGGGRRGGGSRRDDDLDERVAALRI</sequence>
<gene>
    <name evidence="4" type="ORF">MICPUN_64160</name>
</gene>
<dbReference type="GO" id="GO:0004843">
    <property type="term" value="F:cysteine-type deubiquitinase activity"/>
    <property type="evidence" value="ECO:0007669"/>
    <property type="project" value="TreeGrafter"/>
</dbReference>
<accession>C1EHA9</accession>
<dbReference type="OMA" id="WDAYVER"/>
<reference evidence="4 5" key="1">
    <citation type="journal article" date="2009" name="Science">
        <title>Green evolution and dynamic adaptations revealed by genomes of the marine picoeukaryotes Micromonas.</title>
        <authorList>
            <person name="Worden A.Z."/>
            <person name="Lee J.H."/>
            <person name="Mock T."/>
            <person name="Rouze P."/>
            <person name="Simmons M.P."/>
            <person name="Aerts A.L."/>
            <person name="Allen A.E."/>
            <person name="Cuvelier M.L."/>
            <person name="Derelle E."/>
            <person name="Everett M.V."/>
            <person name="Foulon E."/>
            <person name="Grimwood J."/>
            <person name="Gundlach H."/>
            <person name="Henrissat B."/>
            <person name="Napoli C."/>
            <person name="McDonald S.M."/>
            <person name="Parker M.S."/>
            <person name="Rombauts S."/>
            <person name="Salamov A."/>
            <person name="Von Dassow P."/>
            <person name="Badger J.H."/>
            <person name="Coutinho P.M."/>
            <person name="Demir E."/>
            <person name="Dubchak I."/>
            <person name="Gentemann C."/>
            <person name="Eikrem W."/>
            <person name="Gready J.E."/>
            <person name="John U."/>
            <person name="Lanier W."/>
            <person name="Lindquist E.A."/>
            <person name="Lucas S."/>
            <person name="Mayer K.F."/>
            <person name="Moreau H."/>
            <person name="Not F."/>
            <person name="Otillar R."/>
            <person name="Panaud O."/>
            <person name="Pangilinan J."/>
            <person name="Paulsen I."/>
            <person name="Piegu B."/>
            <person name="Poliakov A."/>
            <person name="Robbens S."/>
            <person name="Schmutz J."/>
            <person name="Toulza E."/>
            <person name="Wyss T."/>
            <person name="Zelensky A."/>
            <person name="Zhou K."/>
            <person name="Armbrust E.V."/>
            <person name="Bhattacharya D."/>
            <person name="Goodenough U.W."/>
            <person name="Van de Peer Y."/>
            <person name="Grigoriev I.V."/>
        </authorList>
    </citation>
    <scope>NUCLEOTIDE SEQUENCE [LARGE SCALE GENOMIC DNA]</scope>
    <source>
        <strain evidence="5">RCC299 / NOUM17</strain>
    </source>
</reference>
<evidence type="ECO:0000313" key="5">
    <source>
        <dbReference type="Proteomes" id="UP000002009"/>
    </source>
</evidence>
<dbReference type="GeneID" id="8249146"/>
<dbReference type="PANTHER" id="PTHR12419">
    <property type="entry name" value="OTU DOMAIN CONTAINING PROTEIN"/>
    <property type="match status" value="1"/>
</dbReference>
<feature type="domain" description="OTU" evidence="3">
    <location>
        <begin position="50"/>
        <end position="173"/>
    </location>
</feature>
<dbReference type="PANTHER" id="PTHR12419:SF7">
    <property type="entry name" value="OTU DOMAIN-CONTAINING PROTEIN 3"/>
    <property type="match status" value="1"/>
</dbReference>
<evidence type="ECO:0000313" key="4">
    <source>
        <dbReference type="EMBL" id="ACO67264.1"/>
    </source>
</evidence>
<keyword evidence="5" id="KW-1185">Reference proteome</keyword>
<dbReference type="InParanoid" id="C1EHA9"/>
<dbReference type="CDD" id="cd22771">
    <property type="entry name" value="OTU_plant_OTU7-like"/>
    <property type="match status" value="1"/>
</dbReference>
<dbReference type="InterPro" id="IPR003323">
    <property type="entry name" value="OTU_dom"/>
</dbReference>
<dbReference type="SUPFAM" id="SSF54001">
    <property type="entry name" value="Cysteine proteinases"/>
    <property type="match status" value="1"/>
</dbReference>
<evidence type="ECO:0000256" key="1">
    <source>
        <dbReference type="ARBA" id="ARBA00010407"/>
    </source>
</evidence>
<protein>
    <recommendedName>
        <fullName evidence="3">OTU domain-containing protein</fullName>
    </recommendedName>
</protein>
<dbReference type="STRING" id="296587.C1EHA9"/>
<dbReference type="MEROPS" id="C85.003"/>